<dbReference type="Proteomes" id="UP000326759">
    <property type="component" value="Unassembled WGS sequence"/>
</dbReference>
<keyword evidence="7" id="KW-0788">Thiol protease</keyword>
<sequence>MKISECFGWLMDIINMFGNKGGFDLISKRLQEMEDLDAGQMTALFVPIAHCAKYMTKNIVSNLFHSSIEKAILYIVNLEEKDLKGKRIKYCYQLLEAVRTICEIFWPDEVQNILSIHLDLIIKMLKTPHFSARMVALKELGIIIGNSEKQSSSVIESDYIQDWMTSKAVLSLALEGNLDQVQYTDRMKQLVEFLGPKLKEEELTKIWNLCDKTSPHVVDNIHRIMIAAATRFNPRQFDHLLKLIRKSWEFGNDRLREKLLSLIGKIGQDSRYGRTTEKMLDVLWELARVPSLPPHLVHLAIDEHLRILNESVIREQLRKSYIIRCVEDIKRSPAVYLPLKQLHHLTKSVSRGSSSYSKSEK</sequence>
<organism evidence="9 10">
    <name type="scientific">Armadillidium nasatum</name>
    <dbReference type="NCBI Taxonomy" id="96803"/>
    <lineage>
        <taxon>Eukaryota</taxon>
        <taxon>Metazoa</taxon>
        <taxon>Ecdysozoa</taxon>
        <taxon>Arthropoda</taxon>
        <taxon>Crustacea</taxon>
        <taxon>Multicrustacea</taxon>
        <taxon>Malacostraca</taxon>
        <taxon>Eumalacostraca</taxon>
        <taxon>Peracarida</taxon>
        <taxon>Isopoda</taxon>
        <taxon>Oniscidea</taxon>
        <taxon>Crinocheta</taxon>
        <taxon>Armadillidiidae</taxon>
        <taxon>Armadillidium</taxon>
    </lineage>
</organism>
<feature type="non-terminal residue" evidence="9">
    <location>
        <position position="361"/>
    </location>
</feature>
<comment type="caution">
    <text evidence="9">The sequence shown here is derived from an EMBL/GenBank/DDBJ whole genome shotgun (WGS) entry which is preliminary data.</text>
</comment>
<evidence type="ECO:0000256" key="2">
    <source>
        <dbReference type="ARBA" id="ARBA00009085"/>
    </source>
</evidence>
<evidence type="ECO:0000313" key="9">
    <source>
        <dbReference type="EMBL" id="KAB7497643.1"/>
    </source>
</evidence>
<dbReference type="Pfam" id="PF25010">
    <property type="entry name" value="ARM_UBP24_USP9X-Y"/>
    <property type="match status" value="1"/>
</dbReference>
<dbReference type="EC" id="3.4.19.12" evidence="3"/>
<keyword evidence="5" id="KW-0833">Ubl conjugation pathway</keyword>
<proteinExistence type="inferred from homology"/>
<comment type="catalytic activity">
    <reaction evidence="1">
        <text>Thiol-dependent hydrolysis of ester, thioester, amide, peptide and isopeptide bonds formed by the C-terminal Gly of ubiquitin (a 76-residue protein attached to proteins as an intracellular targeting signal).</text>
        <dbReference type="EC" id="3.4.19.12"/>
    </reaction>
</comment>
<evidence type="ECO:0000259" key="8">
    <source>
        <dbReference type="Pfam" id="PF25010"/>
    </source>
</evidence>
<feature type="domain" description="UBP34/UBP24/USP9X/USP9Y-like ARM repeat region" evidence="8">
    <location>
        <begin position="115"/>
        <end position="359"/>
    </location>
</feature>
<accession>A0A5N5STV1</accession>
<dbReference type="GO" id="GO:0004843">
    <property type="term" value="F:cysteine-type deubiquitinase activity"/>
    <property type="evidence" value="ECO:0007669"/>
    <property type="project" value="UniProtKB-EC"/>
</dbReference>
<dbReference type="InterPro" id="IPR056850">
    <property type="entry name" value="ARM_UBP34_24_USP9X_Y"/>
</dbReference>
<dbReference type="SUPFAM" id="SSF48371">
    <property type="entry name" value="ARM repeat"/>
    <property type="match status" value="1"/>
</dbReference>
<evidence type="ECO:0000256" key="3">
    <source>
        <dbReference type="ARBA" id="ARBA00012759"/>
    </source>
</evidence>
<comment type="similarity">
    <text evidence="2">Belongs to the peptidase C19 family.</text>
</comment>
<protein>
    <recommendedName>
        <fullName evidence="3">ubiquitinyl hydrolase 1</fullName>
        <ecNumber evidence="3">3.4.19.12</ecNumber>
    </recommendedName>
</protein>
<dbReference type="OrthoDB" id="6360939at2759"/>
<dbReference type="AlphaFoldDB" id="A0A5N5STV1"/>
<evidence type="ECO:0000256" key="5">
    <source>
        <dbReference type="ARBA" id="ARBA00022786"/>
    </source>
</evidence>
<evidence type="ECO:0000256" key="1">
    <source>
        <dbReference type="ARBA" id="ARBA00000707"/>
    </source>
</evidence>
<reference evidence="9 10" key="1">
    <citation type="journal article" date="2019" name="PLoS Biol.">
        <title>Sex chromosomes control vertical transmission of feminizing Wolbachia symbionts in an isopod.</title>
        <authorList>
            <person name="Becking T."/>
            <person name="Chebbi M.A."/>
            <person name="Giraud I."/>
            <person name="Moumen B."/>
            <person name="Laverre T."/>
            <person name="Caubet Y."/>
            <person name="Peccoud J."/>
            <person name="Gilbert C."/>
            <person name="Cordaux R."/>
        </authorList>
    </citation>
    <scope>NUCLEOTIDE SEQUENCE [LARGE SCALE GENOMIC DNA]</scope>
    <source>
        <strain evidence="9">ANa2</strain>
        <tissue evidence="9">Whole body excluding digestive tract and cuticle</tissue>
    </source>
</reference>
<dbReference type="GO" id="GO:0006508">
    <property type="term" value="P:proteolysis"/>
    <property type="evidence" value="ECO:0007669"/>
    <property type="project" value="UniProtKB-KW"/>
</dbReference>
<evidence type="ECO:0000256" key="6">
    <source>
        <dbReference type="ARBA" id="ARBA00022801"/>
    </source>
</evidence>
<keyword evidence="10" id="KW-1185">Reference proteome</keyword>
<keyword evidence="4" id="KW-0645">Protease</keyword>
<dbReference type="EMBL" id="SEYY01020048">
    <property type="protein sequence ID" value="KAB7497643.1"/>
    <property type="molecule type" value="Genomic_DNA"/>
</dbReference>
<evidence type="ECO:0000256" key="7">
    <source>
        <dbReference type="ARBA" id="ARBA00022807"/>
    </source>
</evidence>
<evidence type="ECO:0000256" key="4">
    <source>
        <dbReference type="ARBA" id="ARBA00022670"/>
    </source>
</evidence>
<name>A0A5N5STV1_9CRUS</name>
<gene>
    <name evidence="9" type="ORF">Anas_01167</name>
</gene>
<evidence type="ECO:0000313" key="10">
    <source>
        <dbReference type="Proteomes" id="UP000326759"/>
    </source>
</evidence>
<keyword evidence="6" id="KW-0378">Hydrolase</keyword>
<dbReference type="InterPro" id="IPR016024">
    <property type="entry name" value="ARM-type_fold"/>
</dbReference>